<gene>
    <name evidence="3" type="ORF">BBO_09289</name>
</gene>
<keyword evidence="4" id="KW-1185">Reference proteome</keyword>
<feature type="compositionally biased region" description="Polar residues" evidence="1">
    <location>
        <begin position="508"/>
        <end position="539"/>
    </location>
</feature>
<protein>
    <submittedName>
        <fullName evidence="3">Uncharacterized protein</fullName>
    </submittedName>
</protein>
<feature type="compositionally biased region" description="Polar residues" evidence="1">
    <location>
        <begin position="243"/>
        <end position="262"/>
    </location>
</feature>
<evidence type="ECO:0000313" key="4">
    <source>
        <dbReference type="Proteomes" id="UP000076863"/>
    </source>
</evidence>
<feature type="signal peptide" evidence="2">
    <location>
        <begin position="1"/>
        <end position="25"/>
    </location>
</feature>
<feature type="compositionally biased region" description="Polar residues" evidence="1">
    <location>
        <begin position="126"/>
        <end position="140"/>
    </location>
</feature>
<accession>A0A166VZ73</accession>
<feature type="compositionally biased region" description="Polar residues" evidence="1">
    <location>
        <begin position="547"/>
        <end position="589"/>
    </location>
</feature>
<feature type="region of interest" description="Disordered" evidence="1">
    <location>
        <begin position="508"/>
        <end position="630"/>
    </location>
</feature>
<organism evidence="3 4">
    <name type="scientific">Beauveria brongniartii RCEF 3172</name>
    <dbReference type="NCBI Taxonomy" id="1081107"/>
    <lineage>
        <taxon>Eukaryota</taxon>
        <taxon>Fungi</taxon>
        <taxon>Dikarya</taxon>
        <taxon>Ascomycota</taxon>
        <taxon>Pezizomycotina</taxon>
        <taxon>Sordariomycetes</taxon>
        <taxon>Hypocreomycetidae</taxon>
        <taxon>Hypocreales</taxon>
        <taxon>Cordycipitaceae</taxon>
        <taxon>Beauveria</taxon>
        <taxon>Beauveria brongniartii</taxon>
    </lineage>
</organism>
<feature type="region of interest" description="Disordered" evidence="1">
    <location>
        <begin position="230"/>
        <end position="262"/>
    </location>
</feature>
<reference evidence="3 4" key="1">
    <citation type="journal article" date="2016" name="Genome Biol. Evol.">
        <title>Divergent and convergent evolution of fungal pathogenicity.</title>
        <authorList>
            <person name="Shang Y."/>
            <person name="Xiao G."/>
            <person name="Zheng P."/>
            <person name="Cen K."/>
            <person name="Zhan S."/>
            <person name="Wang C."/>
        </authorList>
    </citation>
    <scope>NUCLEOTIDE SEQUENCE [LARGE SCALE GENOMIC DNA]</scope>
    <source>
        <strain evidence="3 4">RCEF 3172</strain>
    </source>
</reference>
<evidence type="ECO:0000256" key="2">
    <source>
        <dbReference type="SAM" id="SignalP"/>
    </source>
</evidence>
<keyword evidence="2" id="KW-0732">Signal</keyword>
<feature type="region of interest" description="Disordered" evidence="1">
    <location>
        <begin position="95"/>
        <end position="162"/>
    </location>
</feature>
<feature type="compositionally biased region" description="Low complexity" evidence="1">
    <location>
        <begin position="230"/>
        <end position="242"/>
    </location>
</feature>
<evidence type="ECO:0000256" key="1">
    <source>
        <dbReference type="SAM" id="MobiDB-lite"/>
    </source>
</evidence>
<feature type="chain" id="PRO_5007881477" evidence="2">
    <location>
        <begin position="26"/>
        <end position="630"/>
    </location>
</feature>
<proteinExistence type="predicted"/>
<feature type="compositionally biased region" description="Low complexity" evidence="1">
    <location>
        <begin position="141"/>
        <end position="151"/>
    </location>
</feature>
<name>A0A166VZ73_9HYPO</name>
<sequence length="630" mass="64798">MRYHRTSKGFWAFLILSCFAVLSSCYHNGDHESVLRPFHRASIINRAIFGSAATTTDDDYDSPAAYDFSNTDTTTASAATYPLLTATLGGGAGYPSSNPSLTLDRHSSTATTEPRSPGMSNGPEIESTSAAVSQESSNGETLSSSTTSVSDTRQDPVSQTETQLDEIVTVTVTNFISSSSKPTEISYSISTSSDIQNSAISSSSAASEGAISVITITSLHTVTLSISHNSSSTQQTTLQLSSPGNATSTAGTISSQNSTSMGPVTSSGVSIITITRTETYTGVSNTTADATGQATSKEVATSTIDWPTPISRIPPFSASFNLSSVPGPVISSQVSGAATSVQSTSSSSTTRTVFQNITVTLSEFPYTGSRETGATSTAMPTLPASSNATDYVSSTRFSSALYPAPSSTANLSSTKARANATNAGSSSMSISTEVITITVYPTTLETGDPADMTSVITLHSNSTTTVALTPYPLSNVNSSTLLTPEGRTTASSGLLDTGSAGGWSTNLPTASANSSAVGTPRNTTTARSSNDYTQPTYVDTTCEHTDTTSQPAATSDTGAGNLSSSMGTSLNGTKTISLPSTLKTTVSRTHSVEDDGASAYPSTSGKRLPGSPSYPWGGSGPLHRLQEPDF</sequence>
<dbReference type="Proteomes" id="UP000076863">
    <property type="component" value="Unassembled WGS sequence"/>
</dbReference>
<dbReference type="AlphaFoldDB" id="A0A166VZ73"/>
<dbReference type="EMBL" id="AZHA01000061">
    <property type="protein sequence ID" value="OAA34186.1"/>
    <property type="molecule type" value="Genomic_DNA"/>
</dbReference>
<comment type="caution">
    <text evidence="3">The sequence shown here is derived from an EMBL/GenBank/DDBJ whole genome shotgun (WGS) entry which is preliminary data.</text>
</comment>
<dbReference type="OrthoDB" id="4870137at2759"/>
<evidence type="ECO:0000313" key="3">
    <source>
        <dbReference type="EMBL" id="OAA34186.1"/>
    </source>
</evidence>
<dbReference type="PROSITE" id="PS51257">
    <property type="entry name" value="PROKAR_LIPOPROTEIN"/>
    <property type="match status" value="1"/>
</dbReference>